<dbReference type="VEuPathDB" id="VectorBase:BGLAX_037292"/>
<accession>A0A2C9KN75</accession>
<evidence type="ECO:0000313" key="2">
    <source>
        <dbReference type="Proteomes" id="UP000076420"/>
    </source>
</evidence>
<protein>
    <submittedName>
        <fullName evidence="1">Uncharacterized protein</fullName>
    </submittedName>
</protein>
<dbReference type="Proteomes" id="UP000076420">
    <property type="component" value="Unassembled WGS sequence"/>
</dbReference>
<dbReference type="EnsemblMetazoa" id="BGLB021582-RA">
    <property type="protein sequence ID" value="BGLB021582-PA"/>
    <property type="gene ID" value="BGLB021582"/>
</dbReference>
<proteinExistence type="predicted"/>
<dbReference type="AlphaFoldDB" id="A0A2C9KN75"/>
<dbReference type="VEuPathDB" id="VectorBase:BGLB021582"/>
<gene>
    <name evidence="1" type="primary">106078836</name>
</gene>
<organism evidence="1 2">
    <name type="scientific">Biomphalaria glabrata</name>
    <name type="common">Bloodfluke planorb</name>
    <name type="synonym">Freshwater snail</name>
    <dbReference type="NCBI Taxonomy" id="6526"/>
    <lineage>
        <taxon>Eukaryota</taxon>
        <taxon>Metazoa</taxon>
        <taxon>Spiralia</taxon>
        <taxon>Lophotrochozoa</taxon>
        <taxon>Mollusca</taxon>
        <taxon>Gastropoda</taxon>
        <taxon>Heterobranchia</taxon>
        <taxon>Euthyneura</taxon>
        <taxon>Panpulmonata</taxon>
        <taxon>Hygrophila</taxon>
        <taxon>Lymnaeoidea</taxon>
        <taxon>Planorbidae</taxon>
        <taxon>Biomphalaria</taxon>
    </lineage>
</organism>
<evidence type="ECO:0000313" key="1">
    <source>
        <dbReference type="EnsemblMetazoa" id="BGLB021582-PA"/>
    </source>
</evidence>
<sequence>MCYGFLTYYPAQNLKKRFCLTEGPDVSLCDMQTAQDHGCPILSSKFVDQLYTSGLSQQLEDKCMLFSPCKEECKEFLVPLMQSNKCFQGELFEYIKVSSLCTSFKVIVIWDLKV</sequence>
<name>A0A2C9KN75_BIOGL</name>
<reference evidence="1" key="1">
    <citation type="submission" date="2020-05" db="UniProtKB">
        <authorList>
            <consortium name="EnsemblMetazoa"/>
        </authorList>
    </citation>
    <scope>IDENTIFICATION</scope>
    <source>
        <strain evidence="1">BB02</strain>
    </source>
</reference>
<dbReference type="KEGG" id="bgt:106078836"/>